<dbReference type="InterPro" id="IPR049557">
    <property type="entry name" value="Transketolase_CS"/>
</dbReference>
<dbReference type="InterPro" id="IPR033248">
    <property type="entry name" value="Transketolase_C"/>
</dbReference>
<dbReference type="SUPFAM" id="SSF54928">
    <property type="entry name" value="RNA-binding domain, RBD"/>
    <property type="match status" value="2"/>
</dbReference>
<dbReference type="SUPFAM" id="SSF90209">
    <property type="entry name" value="Ran binding protein zinc finger-like"/>
    <property type="match status" value="1"/>
</dbReference>
<dbReference type="Pfam" id="PF17780">
    <property type="entry name" value="OCRE"/>
    <property type="match status" value="1"/>
</dbReference>
<comment type="cofactor">
    <cofactor evidence="1">
        <name>Ca(2+)</name>
        <dbReference type="ChEBI" id="CHEBI:29108"/>
    </cofactor>
</comment>
<dbReference type="SUPFAM" id="SSF52058">
    <property type="entry name" value="L domain-like"/>
    <property type="match status" value="1"/>
</dbReference>
<keyword evidence="16" id="KW-0786">Thiamine pyrophosphate</keyword>
<dbReference type="InterPro" id="IPR051424">
    <property type="entry name" value="Transketolase-like"/>
</dbReference>
<evidence type="ECO:0000256" key="5">
    <source>
        <dbReference type="ARBA" id="ARBA00001964"/>
    </source>
</evidence>
<proteinExistence type="inferred from homology"/>
<evidence type="ECO:0000256" key="19">
    <source>
        <dbReference type="SAM" id="MobiDB-lite"/>
    </source>
</evidence>
<dbReference type="SMART" id="SM00360">
    <property type="entry name" value="RRM"/>
    <property type="match status" value="2"/>
</dbReference>
<feature type="region of interest" description="Disordered" evidence="19">
    <location>
        <begin position="750"/>
        <end position="829"/>
    </location>
</feature>
<keyword evidence="15" id="KW-0460">Magnesium</keyword>
<dbReference type="FunFam" id="4.10.1060.10:FF:000005">
    <property type="entry name" value="RNA-binding protein 10 isoform X2"/>
    <property type="match status" value="1"/>
</dbReference>
<dbReference type="PROSITE" id="PS50157">
    <property type="entry name" value="ZINC_FINGER_C2H2_2"/>
    <property type="match status" value="1"/>
</dbReference>
<dbReference type="PROSITE" id="PS50102">
    <property type="entry name" value="RRM"/>
    <property type="match status" value="2"/>
</dbReference>
<dbReference type="InterPro" id="IPR005475">
    <property type="entry name" value="Transketolase-like_Pyr-bd"/>
</dbReference>
<feature type="domain" description="RanBP2-type" evidence="22">
    <location>
        <begin position="310"/>
        <end position="340"/>
    </location>
</feature>
<gene>
    <name evidence="23" type="ORF">F2P81_011534</name>
</gene>
<dbReference type="InterPro" id="IPR012677">
    <property type="entry name" value="Nucleotide-bd_a/b_plait_sf"/>
</dbReference>
<evidence type="ECO:0000256" key="17">
    <source>
        <dbReference type="PROSITE-ProRule" id="PRU00176"/>
    </source>
</evidence>
<evidence type="ECO:0000256" key="10">
    <source>
        <dbReference type="ARBA" id="ARBA00022679"/>
    </source>
</evidence>
<evidence type="ECO:0000256" key="8">
    <source>
        <dbReference type="ARBA" id="ARBA00013152"/>
    </source>
</evidence>
<dbReference type="NCBIfam" id="NF004559">
    <property type="entry name" value="PRK05899.2-5"/>
    <property type="match status" value="1"/>
</dbReference>
<dbReference type="InterPro" id="IPR013087">
    <property type="entry name" value="Znf_C2H2_type"/>
</dbReference>
<dbReference type="Proteomes" id="UP000438429">
    <property type="component" value="Unassembled WGS sequence"/>
</dbReference>
<dbReference type="Pfam" id="PF00076">
    <property type="entry name" value="RRM_1"/>
    <property type="match status" value="1"/>
</dbReference>
<feature type="region of interest" description="Disordered" evidence="19">
    <location>
        <begin position="697"/>
        <end position="734"/>
    </location>
</feature>
<dbReference type="PROSITE" id="PS00801">
    <property type="entry name" value="TRANSKETOLASE_1"/>
    <property type="match status" value="1"/>
</dbReference>
<dbReference type="InterPro" id="IPR035618">
    <property type="entry name" value="RBM10_OCRE"/>
</dbReference>
<keyword evidence="12 18" id="KW-0863">Zinc-finger</keyword>
<feature type="domain" description="RRM" evidence="20">
    <location>
        <begin position="392"/>
        <end position="476"/>
    </location>
</feature>
<evidence type="ECO:0000256" key="12">
    <source>
        <dbReference type="ARBA" id="ARBA00022771"/>
    </source>
</evidence>
<keyword evidence="17" id="KW-0694">RNA-binding</keyword>
<dbReference type="CDD" id="cd12754">
    <property type="entry name" value="RRM2_RBM10"/>
    <property type="match status" value="1"/>
</dbReference>
<dbReference type="SMART" id="SM00547">
    <property type="entry name" value="ZnF_RBZ"/>
    <property type="match status" value="1"/>
</dbReference>
<dbReference type="PANTHER" id="PTHR43195">
    <property type="entry name" value="TRANSKETOLASE"/>
    <property type="match status" value="1"/>
</dbReference>
<organism evidence="23 24">
    <name type="scientific">Scophthalmus maximus</name>
    <name type="common">Turbot</name>
    <name type="synonym">Psetta maxima</name>
    <dbReference type="NCBI Taxonomy" id="52904"/>
    <lineage>
        <taxon>Eukaryota</taxon>
        <taxon>Metazoa</taxon>
        <taxon>Chordata</taxon>
        <taxon>Craniata</taxon>
        <taxon>Vertebrata</taxon>
        <taxon>Euteleostomi</taxon>
        <taxon>Actinopterygii</taxon>
        <taxon>Neopterygii</taxon>
        <taxon>Teleostei</taxon>
        <taxon>Neoteleostei</taxon>
        <taxon>Acanthomorphata</taxon>
        <taxon>Carangaria</taxon>
        <taxon>Pleuronectiformes</taxon>
        <taxon>Pleuronectoidei</taxon>
        <taxon>Scophthalmidae</taxon>
        <taxon>Scophthalmus</taxon>
    </lineage>
</organism>
<comment type="cofactor">
    <cofactor evidence="2">
        <name>Mn(2+)</name>
        <dbReference type="ChEBI" id="CHEBI:29035"/>
    </cofactor>
</comment>
<comment type="cofactor">
    <cofactor evidence="3">
        <name>Co(2+)</name>
        <dbReference type="ChEBI" id="CHEBI:48828"/>
    </cofactor>
</comment>
<sequence length="1781" mass="195152">MDSRSGRGDRTGRYGNTHNDHNFRDMDYRGYGQEDEEAGEGYDGRPEGDRPFGLDEQSLGAPDFSPGHLQHRPGFHKRGEGRGDIVHERERLPWPPCSQSQPDLALPMLQRDEEGSRREFEQLQPSLQEKGRGKGGRGFPENSAHYSGSKEGNWGRVGAHSEKMDYNTARQREEDRFSRGAVKRRAFPVGSEELGCGSIGSDLCLDELDQRDQDYRADLDHNQRPSNIIMLRMLPPNITANEIRAQLQEQGIQPREVRLMRNKSSGQSRGFAFVEFNLIQEATRWMETNQGVLAILGQRVSMHFSDPKPRANEDWLCNKCGVQNFKRREKCFKCSVPKSEGELKLPQLQTDLPIGLEKDRAQGLLPLPAPYHSSGPTVTPGLATQQADVANDTLILRNLGPHTSVEAILSALAPFATLSPSNIRLIKDKHTQLNRGFAFLQLSTIVEASQLLQILQALQPALTIEGKPILVEFAKGSKRDVFLTDGSRVSAATVASTAIAAAQWAVTQTAPNGSSGSQSIDTAVYQQGAAVTYNRERHDFSGPDGTSFKAQADTRVPSLPGAGAALVAAYRGGAAPATISEAVTSGSPVVQQPLSHTQTALTTTAAAITATQVEIVGKPQPAAPSQPSTPGTEHELQQYPVPDVSTYQYDESSGYYYDPLTGLYYDPSSQYYYNPHSQRYMYWDGDKRTYIPASQSTADGASMSEGAAPSESLFASPGGKEKKDRPKSKTAQQIAKDMERWAKSLNRHKENMRSVSSSPAVGSTTLPPGFTRAPGHSRLDDRRESASADAGYAVLEKKSSPPQLQGLVPAYSGETDSDEEGGDKDEKEGKMTDWVKLACLLCRRQFPSKEALIRHQQLSELHKSSTGGRRRQQHQQQQQQQQVDGPVMSDVDGEDDETYEVGDNEKIDNNAVACFKGRPFTQLNYLQWLSMTANQLTDLSGLVGPALETLNLTGNRINRINGLQRGSFDNLATLVLKGNHLETTDGINLPNLRQLYLAQNMIIRLEGLEKLERLTTLHLRDNKLATLEGLSPSMRCLQYLNVRGNAILDEISLQYLGLVSKTLRTLVLSDNPVVETTDHRLSVLILVPQLERVDKVPVSPEERIEARDKIKIIRLSYKANVGDKGIGNKLEIEPCVVSLFPDTQKELKKKKNPESMSSYHKPDEKTLQGLKDVANKLRIHSIKATCASNSGHPTSCCSAAELMSVLFFHTMRYKADDPRNQCNDRFVLSKGHAAPILYAAWAEAGFVKESDLLNLRKIDCDLEGHPTPKLDFVDVATGSLGQGLGAACGMAYTGKNFDKSSYRVYCMLGDGECSEGSVWEAMAFASYYKLDNLVAIMDINRLGQSEAAPLKHDMEVYRKRCEAFGWNTYVVDGHDVEELCKALWQAQQVKGKPTCIVAKTFKGKGLKNIEDLDNWHGKPIPKDKVDNILKDLNAQIQVPNKTLCPELPNDDTAPADLSIISLPSPPAYKKGDKMATRRAYGVALAKLGEASQRVVALDGDTKNSTFSETFKKAFPDRYIECFIAEQNMVGVAIGCATRDRTVAFASTFAAFLSRAYDQIRMGAISQSNVNLVGSHCGISIGEDGPSQMALEDLAMFRAIPTCTVFYPSDAVSTERAVELSANTKGICFIRTSRPETAVLYSPDEKFEVGVAKVVRQSDNDQVTVIGAGITLHEALAAADMLASEGKNIRVIDPFTIKPLDAATILSSARATGGQIITVEDHYKEGGLGEAVLAAVGAEPGIIVNRLAVSGVPRSGKPTELLDLFGISAKHIAKAVRQTFAN</sequence>
<evidence type="ECO:0000259" key="22">
    <source>
        <dbReference type="PROSITE" id="PS50199"/>
    </source>
</evidence>
<dbReference type="PROSITE" id="PS51450">
    <property type="entry name" value="LRR"/>
    <property type="match status" value="3"/>
</dbReference>
<comment type="similarity">
    <text evidence="6">Belongs to the transketolase family.</text>
</comment>
<dbReference type="GO" id="GO:0005737">
    <property type="term" value="C:cytoplasm"/>
    <property type="evidence" value="ECO:0007669"/>
    <property type="project" value="UniProtKB-ARBA"/>
</dbReference>
<protein>
    <recommendedName>
        <fullName evidence="9">Transketolase</fullName>
        <ecNumber evidence="8">2.2.1.1</ecNumber>
    </recommendedName>
</protein>
<evidence type="ECO:0000313" key="24">
    <source>
        <dbReference type="Proteomes" id="UP000438429"/>
    </source>
</evidence>
<evidence type="ECO:0000256" key="13">
    <source>
        <dbReference type="ARBA" id="ARBA00022833"/>
    </source>
</evidence>
<comment type="subunit">
    <text evidence="7">Homodimer.</text>
</comment>
<comment type="caution">
    <text evidence="23">The sequence shown here is derived from an EMBL/GenBank/DDBJ whole genome shotgun (WGS) entry which is preliminary data.</text>
</comment>
<evidence type="ECO:0000256" key="14">
    <source>
        <dbReference type="ARBA" id="ARBA00022837"/>
    </source>
</evidence>
<dbReference type="InterPro" id="IPR035979">
    <property type="entry name" value="RBD_domain_sf"/>
</dbReference>
<dbReference type="PANTHER" id="PTHR43195:SF4">
    <property type="entry name" value="TRANSKETOLASE-LIKE PROTEIN 2"/>
    <property type="match status" value="1"/>
</dbReference>
<dbReference type="FunFam" id="3.40.50.970:FF:000033">
    <property type="entry name" value="Transketolase isoform 1"/>
    <property type="match status" value="1"/>
</dbReference>
<name>A0A6A4T1W5_SCOMX</name>
<dbReference type="PROSITE" id="PS50199">
    <property type="entry name" value="ZF_RANBP2_2"/>
    <property type="match status" value="1"/>
</dbReference>
<evidence type="ECO:0000256" key="2">
    <source>
        <dbReference type="ARBA" id="ARBA00001936"/>
    </source>
</evidence>
<comment type="cofactor">
    <cofactor evidence="5">
        <name>thiamine diphosphate</name>
        <dbReference type="ChEBI" id="CHEBI:58937"/>
    </cofactor>
</comment>
<dbReference type="InterPro" id="IPR001611">
    <property type="entry name" value="Leu-rich_rpt"/>
</dbReference>
<evidence type="ECO:0000256" key="6">
    <source>
        <dbReference type="ARBA" id="ARBA00007131"/>
    </source>
</evidence>
<evidence type="ECO:0000256" key="7">
    <source>
        <dbReference type="ARBA" id="ARBA00011738"/>
    </source>
</evidence>
<feature type="domain" description="C2H2-type" evidence="21">
    <location>
        <begin position="837"/>
        <end position="867"/>
    </location>
</feature>
<dbReference type="InterPro" id="IPR032675">
    <property type="entry name" value="LRR_dom_sf"/>
</dbReference>
<dbReference type="InterPro" id="IPR041591">
    <property type="entry name" value="OCRE"/>
</dbReference>
<comment type="cofactor">
    <cofactor evidence="4">
        <name>Mg(2+)</name>
        <dbReference type="ChEBI" id="CHEBI:18420"/>
    </cofactor>
</comment>
<feature type="compositionally biased region" description="Polar residues" evidence="19">
    <location>
        <begin position="753"/>
        <end position="766"/>
    </location>
</feature>
<dbReference type="EMBL" id="VEVO01000010">
    <property type="protein sequence ID" value="KAF0036222.1"/>
    <property type="molecule type" value="Genomic_DNA"/>
</dbReference>
<evidence type="ECO:0000256" key="3">
    <source>
        <dbReference type="ARBA" id="ARBA00001941"/>
    </source>
</evidence>
<dbReference type="GO" id="GO:0019682">
    <property type="term" value="P:glyceraldehyde-3-phosphate metabolic process"/>
    <property type="evidence" value="ECO:0007669"/>
    <property type="project" value="UniProtKB-ARBA"/>
</dbReference>
<dbReference type="CDD" id="cd16167">
    <property type="entry name" value="OCRE_RBM10"/>
    <property type="match status" value="1"/>
</dbReference>
<feature type="compositionally biased region" description="Basic and acidic residues" evidence="19">
    <location>
        <begin position="77"/>
        <end position="92"/>
    </location>
</feature>
<dbReference type="GO" id="GO:0003723">
    <property type="term" value="F:RNA binding"/>
    <property type="evidence" value="ECO:0007669"/>
    <property type="project" value="UniProtKB-UniRule"/>
</dbReference>
<feature type="compositionally biased region" description="Acidic residues" evidence="19">
    <location>
        <begin position="891"/>
        <end position="902"/>
    </location>
</feature>
<feature type="compositionally biased region" description="Basic and acidic residues" evidence="19">
    <location>
        <begin position="42"/>
        <end position="53"/>
    </location>
</feature>
<dbReference type="InterPro" id="IPR034992">
    <property type="entry name" value="RBM10_RRM2"/>
</dbReference>
<feature type="compositionally biased region" description="Basic and acidic residues" evidence="19">
    <location>
        <begin position="110"/>
        <end position="121"/>
    </location>
</feature>
<evidence type="ECO:0000256" key="1">
    <source>
        <dbReference type="ARBA" id="ARBA00001913"/>
    </source>
</evidence>
<dbReference type="Pfam" id="PF02779">
    <property type="entry name" value="Transket_pyr"/>
    <property type="match status" value="1"/>
</dbReference>
<evidence type="ECO:0000256" key="11">
    <source>
        <dbReference type="ARBA" id="ARBA00022723"/>
    </source>
</evidence>
<dbReference type="Gene3D" id="4.10.1060.10">
    <property type="entry name" value="Zinc finger, RanBP2-type"/>
    <property type="match status" value="1"/>
</dbReference>
<dbReference type="InterPro" id="IPR001876">
    <property type="entry name" value="Znf_RanBP2"/>
</dbReference>
<dbReference type="Pfam" id="PF02780">
    <property type="entry name" value="Transketolase_C"/>
    <property type="match status" value="1"/>
</dbReference>
<keyword evidence="10" id="KW-0808">Transferase</keyword>
<accession>A0A6A4T1W5</accession>
<feature type="domain" description="RRM" evidence="20">
    <location>
        <begin position="227"/>
        <end position="307"/>
    </location>
</feature>
<dbReference type="CDD" id="cd02012">
    <property type="entry name" value="TPP_TK"/>
    <property type="match status" value="1"/>
</dbReference>
<dbReference type="GO" id="GO:0030976">
    <property type="term" value="F:thiamine pyrophosphate binding"/>
    <property type="evidence" value="ECO:0007669"/>
    <property type="project" value="TreeGrafter"/>
</dbReference>
<reference evidence="23 24" key="1">
    <citation type="submission" date="2019-06" db="EMBL/GenBank/DDBJ databases">
        <title>Draft genomes of female and male turbot (Scophthalmus maximus).</title>
        <authorList>
            <person name="Xu H."/>
            <person name="Xu X.-W."/>
            <person name="Shao C."/>
            <person name="Chen S."/>
        </authorList>
    </citation>
    <scope>NUCLEOTIDE SEQUENCE [LARGE SCALE GENOMIC DNA]</scope>
    <source>
        <strain evidence="23">Ysfricsl-2016a</strain>
        <tissue evidence="23">Blood</tissue>
    </source>
</reference>
<dbReference type="Gene3D" id="3.80.10.10">
    <property type="entry name" value="Ribonuclease Inhibitor"/>
    <property type="match status" value="2"/>
</dbReference>
<dbReference type="PROSITE" id="PS00802">
    <property type="entry name" value="TRANSKETOLASE_2"/>
    <property type="match status" value="1"/>
</dbReference>
<dbReference type="Gene3D" id="3.30.70.330">
    <property type="match status" value="2"/>
</dbReference>
<feature type="compositionally biased region" description="Basic and acidic residues" evidence="19">
    <location>
        <begin position="1"/>
        <end position="28"/>
    </location>
</feature>
<evidence type="ECO:0000259" key="20">
    <source>
        <dbReference type="PROSITE" id="PS50102"/>
    </source>
</evidence>
<dbReference type="InterPro" id="IPR029061">
    <property type="entry name" value="THDP-binding"/>
</dbReference>
<dbReference type="SMART" id="SM00365">
    <property type="entry name" value="LRR_SD22"/>
    <property type="match status" value="3"/>
</dbReference>
<evidence type="ECO:0000256" key="9">
    <source>
        <dbReference type="ARBA" id="ARBA00016662"/>
    </source>
</evidence>
<dbReference type="PROSITE" id="PS01358">
    <property type="entry name" value="ZF_RANBP2_1"/>
    <property type="match status" value="1"/>
</dbReference>
<dbReference type="SUPFAM" id="SSF52518">
    <property type="entry name" value="Thiamin diphosphate-binding fold (THDP-binding)"/>
    <property type="match status" value="2"/>
</dbReference>
<feature type="region of interest" description="Disordered" evidence="19">
    <location>
        <begin position="862"/>
        <end position="903"/>
    </location>
</feature>
<dbReference type="Pfam" id="PF14580">
    <property type="entry name" value="LRR_9"/>
    <property type="match status" value="1"/>
</dbReference>
<dbReference type="SMART" id="SM00861">
    <property type="entry name" value="Transket_pyr"/>
    <property type="match status" value="1"/>
</dbReference>
<dbReference type="FunFam" id="3.40.50.970:FF:000028">
    <property type="entry name" value="Transketolase isoform 1"/>
    <property type="match status" value="1"/>
</dbReference>
<dbReference type="GO" id="GO:0008270">
    <property type="term" value="F:zinc ion binding"/>
    <property type="evidence" value="ECO:0007669"/>
    <property type="project" value="UniProtKB-KW"/>
</dbReference>
<dbReference type="InterPro" id="IPR036443">
    <property type="entry name" value="Znf_RanBP2_sf"/>
</dbReference>
<dbReference type="InterPro" id="IPR000504">
    <property type="entry name" value="RRM_dom"/>
</dbReference>
<feature type="compositionally biased region" description="Low complexity" evidence="19">
    <location>
        <begin position="619"/>
        <end position="631"/>
    </location>
</feature>
<dbReference type="SUPFAM" id="SSF52922">
    <property type="entry name" value="TK C-terminal domain-like"/>
    <property type="match status" value="1"/>
</dbReference>
<feature type="region of interest" description="Disordered" evidence="19">
    <location>
        <begin position="619"/>
        <end position="641"/>
    </location>
</feature>
<dbReference type="Gene3D" id="3.40.50.920">
    <property type="match status" value="1"/>
</dbReference>
<dbReference type="InterPro" id="IPR020826">
    <property type="entry name" value="Transketolase_BS"/>
</dbReference>
<evidence type="ECO:0000256" key="18">
    <source>
        <dbReference type="PROSITE-ProRule" id="PRU00322"/>
    </source>
</evidence>
<evidence type="ECO:0000259" key="21">
    <source>
        <dbReference type="PROSITE" id="PS50157"/>
    </source>
</evidence>
<feature type="region of interest" description="Disordered" evidence="19">
    <location>
        <begin position="1"/>
        <end position="160"/>
    </location>
</feature>
<dbReference type="GO" id="GO:0004802">
    <property type="term" value="F:transketolase activity"/>
    <property type="evidence" value="ECO:0007669"/>
    <property type="project" value="UniProtKB-EC"/>
</dbReference>
<dbReference type="InterPro" id="IPR009014">
    <property type="entry name" value="Transketo_C/PFOR_II"/>
</dbReference>
<dbReference type="Pfam" id="PF00456">
    <property type="entry name" value="Transketolase_N"/>
    <property type="match status" value="1"/>
</dbReference>
<keyword evidence="14" id="KW-0106">Calcium</keyword>
<feature type="compositionally biased region" description="Basic and acidic residues" evidence="19">
    <location>
        <begin position="777"/>
        <end position="786"/>
    </location>
</feature>
<evidence type="ECO:0000256" key="15">
    <source>
        <dbReference type="ARBA" id="ARBA00022842"/>
    </source>
</evidence>
<evidence type="ECO:0000256" key="4">
    <source>
        <dbReference type="ARBA" id="ARBA00001946"/>
    </source>
</evidence>
<dbReference type="Gene3D" id="3.40.50.970">
    <property type="match status" value="2"/>
</dbReference>
<keyword evidence="11" id="KW-0479">Metal-binding</keyword>
<dbReference type="CDD" id="cd12753">
    <property type="entry name" value="RRM1_RBM10"/>
    <property type="match status" value="1"/>
</dbReference>
<evidence type="ECO:0000256" key="16">
    <source>
        <dbReference type="ARBA" id="ARBA00023052"/>
    </source>
</evidence>
<dbReference type="EC" id="2.2.1.1" evidence="8"/>
<dbReference type="InterPro" id="IPR005474">
    <property type="entry name" value="Transketolase_N"/>
</dbReference>
<dbReference type="CDD" id="cd07033">
    <property type="entry name" value="TPP_PYR_DXS_TK_like"/>
    <property type="match status" value="1"/>
</dbReference>
<keyword evidence="13" id="KW-0862">Zinc</keyword>
<dbReference type="FunFam" id="3.30.70.330:FF:000110">
    <property type="entry name" value="RNA-binding protein 10 isoform X1"/>
    <property type="match status" value="1"/>
</dbReference>
<evidence type="ECO:0000313" key="23">
    <source>
        <dbReference type="EMBL" id="KAF0036222.1"/>
    </source>
</evidence>